<evidence type="ECO:0000256" key="1">
    <source>
        <dbReference type="ARBA" id="ARBA00023239"/>
    </source>
</evidence>
<dbReference type="GO" id="GO:0016831">
    <property type="term" value="F:carboxy-lyase activity"/>
    <property type="evidence" value="ECO:0007669"/>
    <property type="project" value="InterPro"/>
</dbReference>
<dbReference type="Gene3D" id="3.20.20.140">
    <property type="entry name" value="Metal-dependent hydrolases"/>
    <property type="match status" value="1"/>
</dbReference>
<dbReference type="InterPro" id="IPR032466">
    <property type="entry name" value="Metal_Hydrolase"/>
</dbReference>
<keyword evidence="3" id="KW-0378">Hydrolase</keyword>
<feature type="domain" description="Amidohydrolase-related" evidence="2">
    <location>
        <begin position="3"/>
        <end position="327"/>
    </location>
</feature>
<evidence type="ECO:0000259" key="2">
    <source>
        <dbReference type="Pfam" id="PF04909"/>
    </source>
</evidence>
<reference evidence="3 4" key="1">
    <citation type="submission" date="2019-02" db="EMBL/GenBank/DDBJ databases">
        <title>Genomic data mining of an Antarctic deep-sea actinobacterium, Janibacterlimosus P3-3-X1.</title>
        <authorList>
            <person name="Liao L."/>
            <person name="Chen B."/>
        </authorList>
    </citation>
    <scope>NUCLEOTIDE SEQUENCE [LARGE SCALE GENOMIC DNA]</scope>
    <source>
        <strain evidence="3 4">P3-3-X1</strain>
    </source>
</reference>
<dbReference type="OrthoDB" id="8673173at2"/>
<evidence type="ECO:0000313" key="4">
    <source>
        <dbReference type="Proteomes" id="UP000290408"/>
    </source>
</evidence>
<dbReference type="GO" id="GO:0019748">
    <property type="term" value="P:secondary metabolic process"/>
    <property type="evidence" value="ECO:0007669"/>
    <property type="project" value="TreeGrafter"/>
</dbReference>
<dbReference type="InterPro" id="IPR006680">
    <property type="entry name" value="Amidohydro-rel"/>
</dbReference>
<gene>
    <name evidence="3" type="ORF">EXU32_13260</name>
</gene>
<sequence length="356" mass="40107">MLIDLHAHQLTKDLFNQHDHWGPFWDNGLRIGDWKLGTKRQTAATLDEMLERWQPESRLAAIDAAGIDKMILSMPLHMVGYHYETDFAVRYAETANNSMAEFCSHNPDRFYFWAHAALQDPVAAAKELERSVTELGAQGLMMGGRNFGGREVNDPAFRPLWEKVSELDCMIFVHGYNQSVTWGKNACDDPFDTTSIVGMNSDETLFYWNLTNGGVLDDFPDLKVLITHGGGFVPFQLGRFNLTNKTMAPDSKNKKDLIEYNSNFFYDLDIHSPHMRRAIIEEVGVEQVLYGDNFSGADVHEGDLTDGLGLSEADREKIRYRTALPMLKLPESGMNPDDLRKPIELSTTVDPVVAAG</sequence>
<proteinExistence type="predicted"/>
<dbReference type="RefSeq" id="WP_130630327.1">
    <property type="nucleotide sequence ID" value="NZ_CP036164.1"/>
</dbReference>
<dbReference type="EMBL" id="CP036164">
    <property type="protein sequence ID" value="QBF47129.1"/>
    <property type="molecule type" value="Genomic_DNA"/>
</dbReference>
<dbReference type="Proteomes" id="UP000290408">
    <property type="component" value="Chromosome"/>
</dbReference>
<organism evidence="3 4">
    <name type="scientific">Janibacter limosus</name>
    <dbReference type="NCBI Taxonomy" id="53458"/>
    <lineage>
        <taxon>Bacteria</taxon>
        <taxon>Bacillati</taxon>
        <taxon>Actinomycetota</taxon>
        <taxon>Actinomycetes</taxon>
        <taxon>Micrococcales</taxon>
        <taxon>Intrasporangiaceae</taxon>
        <taxon>Janibacter</taxon>
    </lineage>
</organism>
<keyword evidence="4" id="KW-1185">Reference proteome</keyword>
<dbReference type="KEGG" id="jli:EXU32_13260"/>
<dbReference type="InterPro" id="IPR032465">
    <property type="entry name" value="ACMSD"/>
</dbReference>
<dbReference type="PANTHER" id="PTHR21240:SF28">
    <property type="entry name" value="ISO-OROTATE DECARBOXYLASE (EUROFUNG)"/>
    <property type="match status" value="1"/>
</dbReference>
<name>A0A4P6MVT1_9MICO</name>
<keyword evidence="1" id="KW-0456">Lyase</keyword>
<dbReference type="GO" id="GO:0016787">
    <property type="term" value="F:hydrolase activity"/>
    <property type="evidence" value="ECO:0007669"/>
    <property type="project" value="UniProtKB-KW"/>
</dbReference>
<protein>
    <submittedName>
        <fullName evidence="3">Amidohydrolase</fullName>
    </submittedName>
</protein>
<dbReference type="GO" id="GO:0005737">
    <property type="term" value="C:cytoplasm"/>
    <property type="evidence" value="ECO:0007669"/>
    <property type="project" value="TreeGrafter"/>
</dbReference>
<dbReference type="SUPFAM" id="SSF51556">
    <property type="entry name" value="Metallo-dependent hydrolases"/>
    <property type="match status" value="1"/>
</dbReference>
<accession>A0A4P6MVT1</accession>
<evidence type="ECO:0000313" key="3">
    <source>
        <dbReference type="EMBL" id="QBF47129.1"/>
    </source>
</evidence>
<dbReference type="Pfam" id="PF04909">
    <property type="entry name" value="Amidohydro_2"/>
    <property type="match status" value="1"/>
</dbReference>
<dbReference type="AlphaFoldDB" id="A0A4P6MVT1"/>
<dbReference type="PANTHER" id="PTHR21240">
    <property type="entry name" value="2-AMINO-3-CARBOXYLMUCONATE-6-SEMIALDEHYDE DECARBOXYLASE"/>
    <property type="match status" value="1"/>
</dbReference>